<keyword evidence="2" id="KW-1185">Reference proteome</keyword>
<evidence type="ECO:0000313" key="1">
    <source>
        <dbReference type="EMBL" id="VVC25443.1"/>
    </source>
</evidence>
<proteinExistence type="predicted"/>
<evidence type="ECO:0000313" key="2">
    <source>
        <dbReference type="Proteomes" id="UP000325440"/>
    </source>
</evidence>
<protein>
    <submittedName>
        <fullName evidence="1">Uncharacterized protein</fullName>
    </submittedName>
</protein>
<organism evidence="1 2">
    <name type="scientific">Cinara cedri</name>
    <dbReference type="NCBI Taxonomy" id="506608"/>
    <lineage>
        <taxon>Eukaryota</taxon>
        <taxon>Metazoa</taxon>
        <taxon>Ecdysozoa</taxon>
        <taxon>Arthropoda</taxon>
        <taxon>Hexapoda</taxon>
        <taxon>Insecta</taxon>
        <taxon>Pterygota</taxon>
        <taxon>Neoptera</taxon>
        <taxon>Paraneoptera</taxon>
        <taxon>Hemiptera</taxon>
        <taxon>Sternorrhyncha</taxon>
        <taxon>Aphidomorpha</taxon>
        <taxon>Aphidoidea</taxon>
        <taxon>Aphididae</taxon>
        <taxon>Lachninae</taxon>
        <taxon>Cinara</taxon>
    </lineage>
</organism>
<dbReference type="AlphaFoldDB" id="A0A5E4M2C7"/>
<sequence length="164" mass="18575">MADTGLACAVFISEGDREQHRSTANRNDLLNLRDPVPINKTVRSPTSNHPITVTRTVGVIIDNSSLGLFLTENPSKCCDDPHRIVRRLFSQFFFAAWRRNLTNTPRPITVRVTAVHVTSETYQPDRAVLTAPRALPSPTRRPRLPGRRRCTSVDFNQARFDEPR</sequence>
<dbReference type="EMBL" id="CABPRJ010000013">
    <property type="protein sequence ID" value="VVC25443.1"/>
    <property type="molecule type" value="Genomic_DNA"/>
</dbReference>
<gene>
    <name evidence="1" type="ORF">CINCED_3A010415</name>
</gene>
<reference evidence="1 2" key="1">
    <citation type="submission" date="2019-08" db="EMBL/GenBank/DDBJ databases">
        <authorList>
            <person name="Alioto T."/>
            <person name="Alioto T."/>
            <person name="Gomez Garrido J."/>
        </authorList>
    </citation>
    <scope>NUCLEOTIDE SEQUENCE [LARGE SCALE GENOMIC DNA]</scope>
</reference>
<name>A0A5E4M2C7_9HEMI</name>
<accession>A0A5E4M2C7</accession>
<dbReference type="Proteomes" id="UP000325440">
    <property type="component" value="Unassembled WGS sequence"/>
</dbReference>